<dbReference type="GO" id="GO:0035097">
    <property type="term" value="C:histone methyltransferase complex"/>
    <property type="evidence" value="ECO:0007669"/>
    <property type="project" value="TreeGrafter"/>
</dbReference>
<dbReference type="PANTHER" id="PTHR46003">
    <property type="entry name" value="HOST CELL FACTOR"/>
    <property type="match status" value="1"/>
</dbReference>
<keyword evidence="1" id="KW-0880">Kelch repeat</keyword>
<dbReference type="PROSITE" id="PS50853">
    <property type="entry name" value="FN3"/>
    <property type="match status" value="1"/>
</dbReference>
<dbReference type="InterPro" id="IPR013783">
    <property type="entry name" value="Ig-like_fold"/>
</dbReference>
<evidence type="ECO:0000256" key="1">
    <source>
        <dbReference type="ARBA" id="ARBA00022441"/>
    </source>
</evidence>
<feature type="region of interest" description="Disordered" evidence="2">
    <location>
        <begin position="597"/>
        <end position="630"/>
    </location>
</feature>
<dbReference type="GO" id="GO:0003713">
    <property type="term" value="F:transcription coactivator activity"/>
    <property type="evidence" value="ECO:0007669"/>
    <property type="project" value="TreeGrafter"/>
</dbReference>
<name>A0AAE1L8H2_9NEOP</name>
<protein>
    <submittedName>
        <fullName evidence="4">Host cell factor 1</fullName>
    </submittedName>
</protein>
<accession>A0AAE1L8H2</accession>
<dbReference type="InterPro" id="IPR003961">
    <property type="entry name" value="FN3_dom"/>
</dbReference>
<evidence type="ECO:0000313" key="4">
    <source>
        <dbReference type="EMBL" id="KAK3910611.1"/>
    </source>
</evidence>
<dbReference type="GO" id="GO:0006338">
    <property type="term" value="P:chromatin remodeling"/>
    <property type="evidence" value="ECO:0007669"/>
    <property type="project" value="TreeGrafter"/>
</dbReference>
<feature type="domain" description="Fibronectin type-III" evidence="3">
    <location>
        <begin position="392"/>
        <end position="498"/>
    </location>
</feature>
<evidence type="ECO:0000259" key="3">
    <source>
        <dbReference type="PROSITE" id="PS50853"/>
    </source>
</evidence>
<feature type="compositionally biased region" description="Low complexity" evidence="2">
    <location>
        <begin position="175"/>
        <end position="189"/>
    </location>
</feature>
<feature type="compositionally biased region" description="Acidic residues" evidence="2">
    <location>
        <begin position="130"/>
        <end position="145"/>
    </location>
</feature>
<dbReference type="EMBL" id="JAHWGI010000182">
    <property type="protein sequence ID" value="KAK3910611.1"/>
    <property type="molecule type" value="Genomic_DNA"/>
</dbReference>
<dbReference type="InterPro" id="IPR036116">
    <property type="entry name" value="FN3_sf"/>
</dbReference>
<dbReference type="Gene3D" id="2.60.40.10">
    <property type="entry name" value="Immunoglobulins"/>
    <property type="match status" value="1"/>
</dbReference>
<feature type="region of interest" description="Disordered" evidence="2">
    <location>
        <begin position="1"/>
        <end position="38"/>
    </location>
</feature>
<keyword evidence="5" id="KW-1185">Reference proteome</keyword>
<organism evidence="4 5">
    <name type="scientific">Frankliniella fusca</name>
    <dbReference type="NCBI Taxonomy" id="407009"/>
    <lineage>
        <taxon>Eukaryota</taxon>
        <taxon>Metazoa</taxon>
        <taxon>Ecdysozoa</taxon>
        <taxon>Arthropoda</taxon>
        <taxon>Hexapoda</taxon>
        <taxon>Insecta</taxon>
        <taxon>Pterygota</taxon>
        <taxon>Neoptera</taxon>
        <taxon>Paraneoptera</taxon>
        <taxon>Thysanoptera</taxon>
        <taxon>Terebrantia</taxon>
        <taxon>Thripoidea</taxon>
        <taxon>Thripidae</taxon>
        <taxon>Frankliniella</taxon>
    </lineage>
</organism>
<feature type="compositionally biased region" description="Acidic residues" evidence="2">
    <location>
        <begin position="241"/>
        <end position="264"/>
    </location>
</feature>
<dbReference type="SUPFAM" id="SSF49265">
    <property type="entry name" value="Fibronectin type III"/>
    <property type="match status" value="1"/>
</dbReference>
<proteinExistence type="predicted"/>
<feature type="compositionally biased region" description="Acidic residues" evidence="2">
    <location>
        <begin position="212"/>
        <end position="233"/>
    </location>
</feature>
<reference evidence="4" key="1">
    <citation type="submission" date="2021-07" db="EMBL/GenBank/DDBJ databases">
        <authorList>
            <person name="Catto M.A."/>
            <person name="Jacobson A."/>
            <person name="Kennedy G."/>
            <person name="Labadie P."/>
            <person name="Hunt B.G."/>
            <person name="Srinivasan R."/>
        </authorList>
    </citation>
    <scope>NUCLEOTIDE SEQUENCE</scope>
    <source>
        <strain evidence="4">PL_HMW_Pooled</strain>
        <tissue evidence="4">Head</tissue>
    </source>
</reference>
<comment type="caution">
    <text evidence="4">The sequence shown here is derived from an EMBL/GenBank/DDBJ whole genome shotgun (WGS) entry which is preliminary data.</text>
</comment>
<evidence type="ECO:0000313" key="5">
    <source>
        <dbReference type="Proteomes" id="UP001219518"/>
    </source>
</evidence>
<dbReference type="InterPro" id="IPR043536">
    <property type="entry name" value="HCF1/2"/>
</dbReference>
<evidence type="ECO:0000256" key="2">
    <source>
        <dbReference type="SAM" id="MobiDB-lite"/>
    </source>
</evidence>
<dbReference type="PANTHER" id="PTHR46003:SF1">
    <property type="entry name" value="HOST CELL FACTOR"/>
    <property type="match status" value="1"/>
</dbReference>
<dbReference type="Proteomes" id="UP001219518">
    <property type="component" value="Unassembled WGS sequence"/>
</dbReference>
<gene>
    <name evidence="4" type="ORF">KUF71_020425</name>
</gene>
<dbReference type="AlphaFoldDB" id="A0AAE1L8H2"/>
<reference evidence="4" key="2">
    <citation type="journal article" date="2023" name="BMC Genomics">
        <title>Pest status, molecular evolution, and epigenetic factors derived from the genome assembly of Frankliniella fusca, a thysanopteran phytovirus vector.</title>
        <authorList>
            <person name="Catto M.A."/>
            <person name="Labadie P.E."/>
            <person name="Jacobson A.L."/>
            <person name="Kennedy G.G."/>
            <person name="Srinivasan R."/>
            <person name="Hunt B.G."/>
        </authorList>
    </citation>
    <scope>NUCLEOTIDE SEQUENCE</scope>
    <source>
        <strain evidence="4">PL_HMW_Pooled</strain>
    </source>
</reference>
<feature type="region of interest" description="Disordered" evidence="2">
    <location>
        <begin position="389"/>
        <end position="416"/>
    </location>
</feature>
<feature type="region of interest" description="Disordered" evidence="2">
    <location>
        <begin position="121"/>
        <end position="279"/>
    </location>
</feature>
<feature type="region of interest" description="Disordered" evidence="2">
    <location>
        <begin position="63"/>
        <end position="100"/>
    </location>
</feature>
<feature type="compositionally biased region" description="Basic and acidic residues" evidence="2">
    <location>
        <begin position="399"/>
        <end position="409"/>
    </location>
</feature>
<dbReference type="CDD" id="cd00063">
    <property type="entry name" value="FN3"/>
    <property type="match status" value="2"/>
</dbReference>
<feature type="compositionally biased region" description="Low complexity" evidence="2">
    <location>
        <begin position="600"/>
        <end position="613"/>
    </location>
</feature>
<sequence>MEDSETMESLLLEDTLEEPEKSSEEIDAAAGDGTDDVADESLEMVQEGELVDGVMDNEDSEMADGVAEDSANNNIAPEDSMDAAAMEGGDGSEEVSQGTLSTSEGLLGVQFISQDDSLIVQNEPPQQLMEETEGDGEPAEGEVEGDGAIVAEADTTDEPSESLEKNETGEELGEEALLLHQGGEGLLPEGQDESETVDLGALPEGMTLISEQMEDEAEAGAEAEAEAEADLTDDAIHGEGETADDQGETTDEAMEVPPDDEEGAENSASVGTDGVTLLAGSDQLSEQALNELEGKIAAVTDGTSVQLLPGQENLQGMQLMEGDDKPEDAESTLQGQVSQKEIQDQLNAALMKQEEMKVEDDQPESDSFPERQQNAEADALATLASAALDHQAPTNGVKTEADEQIKTESDSSEPQWMDVGICKGTHCQVRSYYVARPGQGWDQNWDGVTTSTLPDHRALAKLELESGKAYKFRVAAINSCGRFPGAPSAIKIAKTADGAHLSWEPPPIASGVIEDYHVYLAVRTATTDSSKQVVSSGANQLAFVRIYQGAANQCSVGNDTLSKAHIDMTTKPAILFRISARNEKGIGPATQVRWLQEVGAPSNPARPAFAPRRPATDSKPHGNYKRKKSE</sequence>